<dbReference type="HOGENOM" id="CLU_022481_2_1_9"/>
<dbReference type="HAMAP" id="MF_00844_B">
    <property type="entry name" value="RqcH_B"/>
    <property type="match status" value="1"/>
</dbReference>
<evidence type="ECO:0000256" key="2">
    <source>
        <dbReference type="ARBA" id="ARBA00022730"/>
    </source>
</evidence>
<dbReference type="InterPro" id="IPR008532">
    <property type="entry name" value="NFACT_RNA-bd"/>
</dbReference>
<feature type="domain" description="NFACT RNA-binding" evidence="6">
    <location>
        <begin position="472"/>
        <end position="564"/>
    </location>
</feature>
<dbReference type="InterPro" id="IPR051608">
    <property type="entry name" value="RQC_Subunit_NEMF"/>
</dbReference>
<comment type="function">
    <text evidence="5">Key component of the ribosome quality control system (RQC), a ribosome-associated complex that mediates the extraction of incompletely synthesized nascent chains from stalled ribosomes and their subsequent degradation. RqcH recruits Ala-charged tRNA, and with RqcP directs the elongation of stalled nascent chains on 50S ribosomal subunits, leading to non-templated C-terminal alanine extensions (Ala tail). The Ala tail promotes nascent chain degradation. May add between 1 and at least 8 Ala residues. Binds to stalled 50S ribosomal subunits.</text>
</comment>
<dbReference type="Gene3D" id="1.10.8.50">
    <property type="match status" value="1"/>
</dbReference>
<dbReference type="EMBL" id="ABWN01000017">
    <property type="protein sequence ID" value="EFF69608.1"/>
    <property type="molecule type" value="Genomic_DNA"/>
</dbReference>
<dbReference type="InterPro" id="IPR043682">
    <property type="entry name" value="RqcH_bacterial"/>
</dbReference>
<keyword evidence="3 5" id="KW-0694">RNA-binding</keyword>
<dbReference type="Gene3D" id="2.30.310.10">
    <property type="entry name" value="ibrinogen binding protein from staphylococcus aureus domain"/>
    <property type="match status" value="1"/>
</dbReference>
<dbReference type="GO" id="GO:0019843">
    <property type="term" value="F:rRNA binding"/>
    <property type="evidence" value="ECO:0007669"/>
    <property type="project" value="UniProtKB-UniRule"/>
</dbReference>
<dbReference type="GO" id="GO:0043023">
    <property type="term" value="F:ribosomal large subunit binding"/>
    <property type="evidence" value="ECO:0007669"/>
    <property type="project" value="UniProtKB-UniRule"/>
</dbReference>
<keyword evidence="2 5" id="KW-0699">rRNA-binding</keyword>
<dbReference type="PANTHER" id="PTHR15239">
    <property type="entry name" value="NUCLEAR EXPORT MEDIATOR FACTOR NEMF"/>
    <property type="match status" value="1"/>
</dbReference>
<comment type="subunit">
    <text evidence="5">Associates with stalled 50S ribosomal subunits. Binds to RqcP.</text>
</comment>
<sequence length="591" mass="67535">MLYLSKKFFEVKEMAFDGITIRSLIFELNNKILNGRIDKIAQPEKDELLLTIKTPSGQQRLMLSVNASLPLAYLVSSNKPSPLTAPNFCMLLRKHINNGRITEISQPGLERIIDFKIEHLNELGDMCTKHLMVELMGKHSNIIFIDDNNKIIDSIKRINASVSSVREVLPGFDYFIPNTTDKADVLAMSEPEITEAIKDKALPVSKILYQSFTGISPQVNNEICDISGVEARKSVTGLSNNELTHFVRTFYNILDTVKSNDFNPVIITTGKDKIYDVINYGTSACDTVKYDSVSRMLEDYYKDKNISDRIRQRSADLRQIVSTALVRNYKKYDLQQKQLDDTSKRETYRIYGELLNVYGYEIPKDAKSCEVLNYYTNENITIPLDPQLSALENSKKYFAKYNKLKRTYEALSELVLSTKAEIDHLESINTALDIAVSYEDLGQIREELIEYGFIKKNLSKKGKEKKVKCVPFHYISSDGFDIYVGKNNIQNKELTFKFATGNDWWFHAKNMPGSHVIVKCDKKELPDKTYEEAAALAAYYSKGRTYEKVEVDYVERKQLKKVTGGAPGFVIYHTNYSMNISPDISKIKEVK</sequence>
<dbReference type="GO" id="GO:0072344">
    <property type="term" value="P:rescue of stalled ribosome"/>
    <property type="evidence" value="ECO:0007669"/>
    <property type="project" value="UniProtKB-UniRule"/>
</dbReference>
<keyword evidence="8" id="KW-1185">Reference proteome</keyword>
<evidence type="ECO:0000313" key="7">
    <source>
        <dbReference type="EMBL" id="EFF69608.1"/>
    </source>
</evidence>
<dbReference type="GO" id="GO:0000049">
    <property type="term" value="F:tRNA binding"/>
    <property type="evidence" value="ECO:0007669"/>
    <property type="project" value="UniProtKB-UniRule"/>
</dbReference>
<reference evidence="7 8" key="1">
    <citation type="submission" date="2010-02" db="EMBL/GenBank/DDBJ databases">
        <authorList>
            <person name="Weinstock G."/>
            <person name="Sodergren E."/>
            <person name="Clifton S."/>
            <person name="Fulton L."/>
            <person name="Fulton B."/>
            <person name="Courtney L."/>
            <person name="Fronick C."/>
            <person name="Harrison M."/>
            <person name="Strong C."/>
            <person name="Farmer C."/>
            <person name="Delahaunty K."/>
            <person name="Markovic C."/>
            <person name="Hall O."/>
            <person name="Minx P."/>
            <person name="Tomlinson C."/>
            <person name="Mitreva M."/>
            <person name="Nelson J."/>
            <person name="Hou S."/>
            <person name="Wollam A."/>
            <person name="Pepin K.H."/>
            <person name="Johnson M."/>
            <person name="Bhonagiri V."/>
            <person name="Zhang X."/>
            <person name="Suruliraj S."/>
            <person name="Warren W."/>
            <person name="Chinwalla A."/>
            <person name="Mardis E.R."/>
            <person name="Wilson R.K."/>
        </authorList>
    </citation>
    <scope>NUCLEOTIDE SEQUENCE [LARGE SCALE GENOMIC DNA]</scope>
    <source>
        <strain evidence="7 8">DSM 2876</strain>
    </source>
</reference>
<gene>
    <name evidence="7" type="primary">fbpA</name>
    <name evidence="5" type="synonym">rqcH</name>
    <name evidence="7" type="ORF">BUTYVIB_00121</name>
</gene>
<dbReference type="GO" id="GO:1990112">
    <property type="term" value="C:RQC complex"/>
    <property type="evidence" value="ECO:0007669"/>
    <property type="project" value="TreeGrafter"/>
</dbReference>
<keyword evidence="1 5" id="KW-0820">tRNA-binding</keyword>
<dbReference type="PANTHER" id="PTHR15239:SF6">
    <property type="entry name" value="RIBOSOME QUALITY CONTROL COMPLEX SUBUNIT NEMF"/>
    <property type="match status" value="1"/>
</dbReference>
<proteinExistence type="inferred from homology"/>
<keyword evidence="4 5" id="KW-0648">Protein biosynthesis</keyword>
<name>D4RWT4_9FIRM</name>
<comment type="caution">
    <text evidence="7">The sequence shown here is derived from an EMBL/GenBank/DDBJ whole genome shotgun (WGS) entry which is preliminary data.</text>
</comment>
<dbReference type="AlphaFoldDB" id="D4RWT4"/>
<dbReference type="Pfam" id="PF05670">
    <property type="entry name" value="NFACT-R_1"/>
    <property type="match status" value="1"/>
</dbReference>
<evidence type="ECO:0000256" key="4">
    <source>
        <dbReference type="ARBA" id="ARBA00022917"/>
    </source>
</evidence>
<evidence type="ECO:0000313" key="8">
    <source>
        <dbReference type="Proteomes" id="UP000006238"/>
    </source>
</evidence>
<dbReference type="FunFam" id="2.30.310.10:FF:000004">
    <property type="entry name" value="Fibronectin-binding protein A"/>
    <property type="match status" value="1"/>
</dbReference>
<organism evidence="7 8">
    <name type="scientific">Eshraghiella crossota DSM 2876</name>
    <dbReference type="NCBI Taxonomy" id="511680"/>
    <lineage>
        <taxon>Bacteria</taxon>
        <taxon>Bacillati</taxon>
        <taxon>Bacillota</taxon>
        <taxon>Clostridia</taxon>
        <taxon>Lachnospirales</taxon>
        <taxon>Lachnospiraceae</taxon>
        <taxon>Eshraghiella</taxon>
    </lineage>
</organism>
<accession>D4RWT4</accession>
<evidence type="ECO:0000256" key="3">
    <source>
        <dbReference type="ARBA" id="ARBA00022884"/>
    </source>
</evidence>
<protein>
    <recommendedName>
        <fullName evidence="5">Rqc2 homolog RqcH</fullName>
        <shortName evidence="5">RqcH</shortName>
    </recommendedName>
</protein>
<dbReference type="Proteomes" id="UP000006238">
    <property type="component" value="Unassembled WGS sequence"/>
</dbReference>
<evidence type="ECO:0000256" key="5">
    <source>
        <dbReference type="HAMAP-Rule" id="MF_00844"/>
    </source>
</evidence>
<dbReference type="eggNOG" id="COG1293">
    <property type="taxonomic scope" value="Bacteria"/>
</dbReference>
<dbReference type="STRING" id="45851.BHV86_06390"/>
<evidence type="ECO:0000259" key="6">
    <source>
        <dbReference type="Pfam" id="PF05670"/>
    </source>
</evidence>
<evidence type="ECO:0000256" key="1">
    <source>
        <dbReference type="ARBA" id="ARBA00022555"/>
    </source>
</evidence>
<comment type="similarity">
    <text evidence="5">Belongs to the NEMF family.</text>
</comment>
<dbReference type="Pfam" id="PF05833">
    <property type="entry name" value="NFACT_N"/>
    <property type="match status" value="1"/>
</dbReference>